<name>A0A5C6UAB2_9SPHN</name>
<keyword evidence="18" id="KW-1185">Reference proteome</keyword>
<dbReference type="InterPro" id="IPR000701">
    <property type="entry name" value="SuccDH_FuR_B_TM-su"/>
</dbReference>
<dbReference type="GO" id="GO:0016020">
    <property type="term" value="C:membrane"/>
    <property type="evidence" value="ECO:0007669"/>
    <property type="project" value="UniProtKB-SubCell"/>
</dbReference>
<keyword evidence="9" id="KW-0349">Heme</keyword>
<feature type="transmembrane region" description="Helical" evidence="16">
    <location>
        <begin position="24"/>
        <end position="45"/>
    </location>
</feature>
<dbReference type="InterPro" id="IPR014312">
    <property type="entry name" value="Succ_DH_anchor"/>
</dbReference>
<comment type="pathway">
    <text evidence="4">Carbohydrate metabolism; tricarboxylic acid cycle.</text>
</comment>
<keyword evidence="13 16" id="KW-1133">Transmembrane helix</keyword>
<evidence type="ECO:0000313" key="17">
    <source>
        <dbReference type="EMBL" id="TXC69742.1"/>
    </source>
</evidence>
<organism evidence="17 18">
    <name type="scientific">Sphingomonas ginsenosidivorax</name>
    <dbReference type="NCBI Taxonomy" id="862135"/>
    <lineage>
        <taxon>Bacteria</taxon>
        <taxon>Pseudomonadati</taxon>
        <taxon>Pseudomonadota</taxon>
        <taxon>Alphaproteobacteria</taxon>
        <taxon>Sphingomonadales</taxon>
        <taxon>Sphingomonadaceae</taxon>
        <taxon>Sphingomonas</taxon>
    </lineage>
</organism>
<evidence type="ECO:0000256" key="10">
    <source>
        <dbReference type="ARBA" id="ARBA00022692"/>
    </source>
</evidence>
<evidence type="ECO:0000256" key="9">
    <source>
        <dbReference type="ARBA" id="ARBA00022617"/>
    </source>
</evidence>
<keyword evidence="15 16" id="KW-0472">Membrane</keyword>
<keyword evidence="10 16" id="KW-0812">Transmembrane</keyword>
<dbReference type="EMBL" id="VOQR01000001">
    <property type="protein sequence ID" value="TXC69742.1"/>
    <property type="molecule type" value="Genomic_DNA"/>
</dbReference>
<evidence type="ECO:0000256" key="6">
    <source>
        <dbReference type="ARBA" id="ARBA00019425"/>
    </source>
</evidence>
<dbReference type="SUPFAM" id="SSF81343">
    <property type="entry name" value="Fumarate reductase respiratory complex transmembrane subunits"/>
    <property type="match status" value="1"/>
</dbReference>
<sequence>MGTGTPLGRVRGLGSSKEGAHHWWHQRLTAAANILLMLWLMISVARMPGYDYAAVRLWLQSAWVAVPMILLVVSVFYHFRLGLQVVIEDYQHDETRVVWMIVLNLFTFVTAGIALFAILKVAFTGAPA</sequence>
<evidence type="ECO:0000256" key="1">
    <source>
        <dbReference type="ARBA" id="ARBA00001971"/>
    </source>
</evidence>
<evidence type="ECO:0000313" key="18">
    <source>
        <dbReference type="Proteomes" id="UP000321250"/>
    </source>
</evidence>
<keyword evidence="12" id="KW-0249">Electron transport</keyword>
<comment type="cofactor">
    <cofactor evidence="1">
        <name>heme</name>
        <dbReference type="ChEBI" id="CHEBI:30413"/>
    </cofactor>
</comment>
<evidence type="ECO:0000256" key="3">
    <source>
        <dbReference type="ARBA" id="ARBA00004141"/>
    </source>
</evidence>
<comment type="caution">
    <text evidence="17">The sequence shown here is derived from an EMBL/GenBank/DDBJ whole genome shotgun (WGS) entry which is preliminary data.</text>
</comment>
<keyword evidence="8" id="KW-0816">Tricarboxylic acid cycle</keyword>
<dbReference type="CDD" id="cd03495">
    <property type="entry name" value="SQR_TypeC_SdhD_like"/>
    <property type="match status" value="1"/>
</dbReference>
<dbReference type="GO" id="GO:0020037">
    <property type="term" value="F:heme binding"/>
    <property type="evidence" value="ECO:0007669"/>
    <property type="project" value="InterPro"/>
</dbReference>
<proteinExistence type="predicted"/>
<dbReference type="Gene3D" id="1.20.1300.10">
    <property type="entry name" value="Fumarate reductase/succinate dehydrogenase, transmembrane subunit"/>
    <property type="match status" value="1"/>
</dbReference>
<accession>A0A5C6UAB2</accession>
<dbReference type="GO" id="GO:0046872">
    <property type="term" value="F:metal ion binding"/>
    <property type="evidence" value="ECO:0007669"/>
    <property type="project" value="UniProtKB-KW"/>
</dbReference>
<dbReference type="InterPro" id="IPR034804">
    <property type="entry name" value="SQR/QFR_C/D"/>
</dbReference>
<keyword evidence="14" id="KW-0408">Iron</keyword>
<dbReference type="GO" id="GO:0006099">
    <property type="term" value="P:tricarboxylic acid cycle"/>
    <property type="evidence" value="ECO:0007669"/>
    <property type="project" value="UniProtKB-UniPathway"/>
</dbReference>
<evidence type="ECO:0000256" key="7">
    <source>
        <dbReference type="ARBA" id="ARBA00022448"/>
    </source>
</evidence>
<gene>
    <name evidence="17" type="primary">sdhD</name>
    <name evidence="17" type="ORF">FSB78_01280</name>
</gene>
<keyword evidence="11" id="KW-0479">Metal-binding</keyword>
<evidence type="ECO:0000256" key="16">
    <source>
        <dbReference type="SAM" id="Phobius"/>
    </source>
</evidence>
<dbReference type="RefSeq" id="WP_147079285.1">
    <property type="nucleotide sequence ID" value="NZ_VOQR01000001.1"/>
</dbReference>
<dbReference type="NCBIfam" id="TIGR02968">
    <property type="entry name" value="succ_dehyd_anc"/>
    <property type="match status" value="1"/>
</dbReference>
<evidence type="ECO:0000256" key="15">
    <source>
        <dbReference type="ARBA" id="ARBA00023136"/>
    </source>
</evidence>
<evidence type="ECO:0000256" key="8">
    <source>
        <dbReference type="ARBA" id="ARBA00022532"/>
    </source>
</evidence>
<dbReference type="Pfam" id="PF01127">
    <property type="entry name" value="Sdh_cyt"/>
    <property type="match status" value="1"/>
</dbReference>
<feature type="transmembrane region" description="Helical" evidence="16">
    <location>
        <begin position="57"/>
        <end position="77"/>
    </location>
</feature>
<comment type="subunit">
    <text evidence="5">Part of an enzyme complex containing four subunits: a flavoprotein, an iron-sulfur protein, plus two membrane-anchoring proteins, SdhC and SdhD.</text>
</comment>
<evidence type="ECO:0000256" key="4">
    <source>
        <dbReference type="ARBA" id="ARBA00005163"/>
    </source>
</evidence>
<evidence type="ECO:0000256" key="12">
    <source>
        <dbReference type="ARBA" id="ARBA00022982"/>
    </source>
</evidence>
<dbReference type="UniPathway" id="UPA00223"/>
<evidence type="ECO:0000256" key="14">
    <source>
        <dbReference type="ARBA" id="ARBA00023004"/>
    </source>
</evidence>
<keyword evidence="7" id="KW-0813">Transport</keyword>
<comment type="function">
    <text evidence="2">Membrane-anchoring subunit of succinate dehydrogenase (SDH).</text>
</comment>
<evidence type="ECO:0000256" key="13">
    <source>
        <dbReference type="ARBA" id="ARBA00022989"/>
    </source>
</evidence>
<evidence type="ECO:0000256" key="11">
    <source>
        <dbReference type="ARBA" id="ARBA00022723"/>
    </source>
</evidence>
<dbReference type="AlphaFoldDB" id="A0A5C6UAB2"/>
<dbReference type="Proteomes" id="UP000321250">
    <property type="component" value="Unassembled WGS sequence"/>
</dbReference>
<evidence type="ECO:0000256" key="2">
    <source>
        <dbReference type="ARBA" id="ARBA00004050"/>
    </source>
</evidence>
<feature type="transmembrane region" description="Helical" evidence="16">
    <location>
        <begin position="97"/>
        <end position="119"/>
    </location>
</feature>
<dbReference type="OrthoDB" id="9809280at2"/>
<comment type="subcellular location">
    <subcellularLocation>
        <location evidence="3">Membrane</location>
        <topology evidence="3">Multi-pass membrane protein</topology>
    </subcellularLocation>
</comment>
<protein>
    <recommendedName>
        <fullName evidence="6">Succinate dehydrogenase hydrophobic membrane anchor subunit</fullName>
    </recommendedName>
</protein>
<evidence type="ECO:0000256" key="5">
    <source>
        <dbReference type="ARBA" id="ARBA00011558"/>
    </source>
</evidence>
<reference evidence="17 18" key="1">
    <citation type="journal article" date="2013" name="Antonie Van Leeuwenhoek">
        <title>Sphingomonas ginsenosidivorax sp. nov., with the ability to transform ginsenosides.</title>
        <authorList>
            <person name="Jin X.F."/>
            <person name="Kim J.K."/>
            <person name="Liu Q.M."/>
            <person name="Kang M.S."/>
            <person name="He D."/>
            <person name="Jin F.X."/>
            <person name="Kim S.C."/>
            <person name="Im W.T."/>
        </authorList>
    </citation>
    <scope>NUCLEOTIDE SEQUENCE [LARGE SCALE GENOMIC DNA]</scope>
    <source>
        <strain evidence="17 18">KHI67</strain>
    </source>
</reference>